<keyword evidence="6" id="KW-1185">Reference proteome</keyword>
<dbReference type="GO" id="GO:0048487">
    <property type="term" value="F:beta-tubulin binding"/>
    <property type="evidence" value="ECO:0007669"/>
    <property type="project" value="InterPro"/>
</dbReference>
<keyword evidence="3" id="KW-0963">Cytoplasm</keyword>
<evidence type="ECO:0000313" key="5">
    <source>
        <dbReference type="EMBL" id="KAJ7201279.1"/>
    </source>
</evidence>
<dbReference type="InterPro" id="IPR036126">
    <property type="entry name" value="TBCA_sf"/>
</dbReference>
<dbReference type="AlphaFoldDB" id="A0AAD6V3F6"/>
<comment type="subunit">
    <text evidence="3">Supercomplex made of cofactors A to E. Cofactors A and D function by capturing and stabilizing tubulin in a quasi-native conformation. Cofactor E binds to the cofactor D-tubulin complex; interaction with cofactor C then causes the release of tubulin polypeptides that are committed to the native state.</text>
</comment>
<dbReference type="InterPro" id="IPR004226">
    <property type="entry name" value="TBCA"/>
</dbReference>
<sequence>MSDIATLRRQLMIKTGVASRLKKELEMYQKEVVDQKLKKDKLIADEADDWDIKNAGKMLDESEKMIKDTETRLGKAYGDLKDLLVSAKQHPDLAQDEDYLKAEEMVEETAL</sequence>
<comment type="subcellular location">
    <subcellularLocation>
        <location evidence="3">Cytoplasm</location>
        <location evidence="3">Cytoskeleton</location>
    </subcellularLocation>
</comment>
<evidence type="ECO:0000256" key="1">
    <source>
        <dbReference type="ARBA" id="ARBA00006806"/>
    </source>
</evidence>
<dbReference type="GO" id="GO:0005874">
    <property type="term" value="C:microtubule"/>
    <property type="evidence" value="ECO:0007669"/>
    <property type="project" value="UniProtKB-KW"/>
</dbReference>
<keyword evidence="3" id="KW-0493">Microtubule</keyword>
<feature type="coiled-coil region" evidence="4">
    <location>
        <begin position="18"/>
        <end position="72"/>
    </location>
</feature>
<dbReference type="PANTHER" id="PTHR21500">
    <property type="entry name" value="TUBULIN-SPECIFIC CHAPERONE A"/>
    <property type="match status" value="1"/>
</dbReference>
<dbReference type="EMBL" id="JARJCW010000059">
    <property type="protein sequence ID" value="KAJ7201279.1"/>
    <property type="molecule type" value="Genomic_DNA"/>
</dbReference>
<gene>
    <name evidence="5" type="ORF">GGX14DRAFT_371388</name>
</gene>
<dbReference type="SUPFAM" id="SSF46988">
    <property type="entry name" value="Tubulin chaperone cofactor A"/>
    <property type="match status" value="1"/>
</dbReference>
<dbReference type="GO" id="GO:0007021">
    <property type="term" value="P:tubulin complex assembly"/>
    <property type="evidence" value="ECO:0007669"/>
    <property type="project" value="UniProtKB-UniRule"/>
</dbReference>
<keyword evidence="4" id="KW-0175">Coiled coil</keyword>
<keyword evidence="2 3" id="KW-0143">Chaperone</keyword>
<evidence type="ECO:0000313" key="6">
    <source>
        <dbReference type="Proteomes" id="UP001219525"/>
    </source>
</evidence>
<keyword evidence="3" id="KW-0206">Cytoskeleton</keyword>
<dbReference type="Proteomes" id="UP001219525">
    <property type="component" value="Unassembled WGS sequence"/>
</dbReference>
<dbReference type="PANTHER" id="PTHR21500:SF0">
    <property type="entry name" value="TUBULIN-SPECIFIC CHAPERONE A"/>
    <property type="match status" value="1"/>
</dbReference>
<dbReference type="GO" id="GO:0007023">
    <property type="term" value="P:post-chaperonin tubulin folding pathway"/>
    <property type="evidence" value="ECO:0007669"/>
    <property type="project" value="UniProtKB-UniRule"/>
</dbReference>
<evidence type="ECO:0000256" key="3">
    <source>
        <dbReference type="RuleBase" id="RU364030"/>
    </source>
</evidence>
<protein>
    <recommendedName>
        <fullName evidence="3">Tubulin-specific chaperone A</fullName>
    </recommendedName>
</protein>
<dbReference type="Pfam" id="PF02970">
    <property type="entry name" value="TBCA"/>
    <property type="match status" value="1"/>
</dbReference>
<evidence type="ECO:0000256" key="4">
    <source>
        <dbReference type="SAM" id="Coils"/>
    </source>
</evidence>
<name>A0AAD6V3F6_9AGAR</name>
<organism evidence="5 6">
    <name type="scientific">Mycena pura</name>
    <dbReference type="NCBI Taxonomy" id="153505"/>
    <lineage>
        <taxon>Eukaryota</taxon>
        <taxon>Fungi</taxon>
        <taxon>Dikarya</taxon>
        <taxon>Basidiomycota</taxon>
        <taxon>Agaricomycotina</taxon>
        <taxon>Agaricomycetes</taxon>
        <taxon>Agaricomycetidae</taxon>
        <taxon>Agaricales</taxon>
        <taxon>Marasmiineae</taxon>
        <taxon>Mycenaceae</taxon>
        <taxon>Mycena</taxon>
    </lineage>
</organism>
<accession>A0AAD6V3F6</accession>
<evidence type="ECO:0000256" key="2">
    <source>
        <dbReference type="ARBA" id="ARBA00023186"/>
    </source>
</evidence>
<comment type="caution">
    <text evidence="5">The sequence shown here is derived from an EMBL/GenBank/DDBJ whole genome shotgun (WGS) entry which is preliminary data.</text>
</comment>
<dbReference type="GO" id="GO:0005829">
    <property type="term" value="C:cytosol"/>
    <property type="evidence" value="ECO:0007669"/>
    <property type="project" value="TreeGrafter"/>
</dbReference>
<dbReference type="Gene3D" id="1.20.58.90">
    <property type="match status" value="1"/>
</dbReference>
<proteinExistence type="inferred from homology"/>
<comment type="similarity">
    <text evidence="1 3">Belongs to the TBCA family.</text>
</comment>
<reference evidence="5" key="1">
    <citation type="submission" date="2023-03" db="EMBL/GenBank/DDBJ databases">
        <title>Massive genome expansion in bonnet fungi (Mycena s.s.) driven by repeated elements and novel gene families across ecological guilds.</title>
        <authorList>
            <consortium name="Lawrence Berkeley National Laboratory"/>
            <person name="Harder C.B."/>
            <person name="Miyauchi S."/>
            <person name="Viragh M."/>
            <person name="Kuo A."/>
            <person name="Thoen E."/>
            <person name="Andreopoulos B."/>
            <person name="Lu D."/>
            <person name="Skrede I."/>
            <person name="Drula E."/>
            <person name="Henrissat B."/>
            <person name="Morin E."/>
            <person name="Kohler A."/>
            <person name="Barry K."/>
            <person name="LaButti K."/>
            <person name="Morin E."/>
            <person name="Salamov A."/>
            <person name="Lipzen A."/>
            <person name="Mereny Z."/>
            <person name="Hegedus B."/>
            <person name="Baldrian P."/>
            <person name="Stursova M."/>
            <person name="Weitz H."/>
            <person name="Taylor A."/>
            <person name="Grigoriev I.V."/>
            <person name="Nagy L.G."/>
            <person name="Martin F."/>
            <person name="Kauserud H."/>
        </authorList>
    </citation>
    <scope>NUCLEOTIDE SEQUENCE</scope>
    <source>
        <strain evidence="5">9144</strain>
    </source>
</reference>